<protein>
    <submittedName>
        <fullName evidence="1">Uncharacterized protein</fullName>
    </submittedName>
</protein>
<proteinExistence type="predicted"/>
<comment type="caution">
    <text evidence="1">The sequence shown here is derived from an EMBL/GenBank/DDBJ whole genome shotgun (WGS) entry which is preliminary data.</text>
</comment>
<name>A0A5J4R1Y3_9ZZZZ</name>
<gene>
    <name evidence="1" type="ORF">EZS27_023123</name>
</gene>
<evidence type="ECO:0000313" key="1">
    <source>
        <dbReference type="EMBL" id="KAA6327926.1"/>
    </source>
</evidence>
<dbReference type="EMBL" id="SNRY01001906">
    <property type="protein sequence ID" value="KAA6327926.1"/>
    <property type="molecule type" value="Genomic_DNA"/>
</dbReference>
<accession>A0A5J4R1Y3</accession>
<dbReference type="AlphaFoldDB" id="A0A5J4R1Y3"/>
<organism evidence="1">
    <name type="scientific">termite gut metagenome</name>
    <dbReference type="NCBI Taxonomy" id="433724"/>
    <lineage>
        <taxon>unclassified sequences</taxon>
        <taxon>metagenomes</taxon>
        <taxon>organismal metagenomes</taxon>
    </lineage>
</organism>
<sequence length="47" mass="5374">MREVTGMETQGKRKVFIPMCPDHGHQMVDDLKKRLTPFILASVAFVD</sequence>
<reference evidence="1" key="1">
    <citation type="submission" date="2019-03" db="EMBL/GenBank/DDBJ databases">
        <title>Single cell metagenomics reveals metabolic interactions within the superorganism composed of flagellate Streblomastix strix and complex community of Bacteroidetes bacteria on its surface.</title>
        <authorList>
            <person name="Treitli S.C."/>
            <person name="Kolisko M."/>
            <person name="Husnik F."/>
            <person name="Keeling P."/>
            <person name="Hampl V."/>
        </authorList>
    </citation>
    <scope>NUCLEOTIDE SEQUENCE</scope>
    <source>
        <strain evidence="1">STM</strain>
    </source>
</reference>